<evidence type="ECO:0000259" key="1">
    <source>
        <dbReference type="Pfam" id="PF20278"/>
    </source>
</evidence>
<dbReference type="Gene3D" id="3.50.50.60">
    <property type="entry name" value="FAD/NAD(P)-binding domain"/>
    <property type="match status" value="1"/>
</dbReference>
<evidence type="ECO:0000313" key="3">
    <source>
        <dbReference type="Proteomes" id="UP001524547"/>
    </source>
</evidence>
<dbReference type="Proteomes" id="UP001524547">
    <property type="component" value="Unassembled WGS sequence"/>
</dbReference>
<dbReference type="InterPro" id="IPR036188">
    <property type="entry name" value="FAD/NAD-bd_sf"/>
</dbReference>
<name>A0ABT1VVY1_9PROT</name>
<dbReference type="Pfam" id="PF20278">
    <property type="entry name" value="CTD2"/>
    <property type="match status" value="1"/>
</dbReference>
<dbReference type="SUPFAM" id="SSF51905">
    <property type="entry name" value="FAD/NAD(P)-binding domain"/>
    <property type="match status" value="1"/>
</dbReference>
<dbReference type="RefSeq" id="WP_422919245.1">
    <property type="nucleotide sequence ID" value="NZ_JAMZEJ010000004.1"/>
</dbReference>
<protein>
    <recommendedName>
        <fullName evidence="1">ABC-three component systems C-terminal domain-containing protein</fullName>
    </recommendedName>
</protein>
<comment type="caution">
    <text evidence="2">The sequence shown here is derived from an EMBL/GenBank/DDBJ whole genome shotgun (WGS) entry which is preliminary data.</text>
</comment>
<feature type="domain" description="ABC-three component systems C-terminal" evidence="1">
    <location>
        <begin position="463"/>
        <end position="787"/>
    </location>
</feature>
<reference evidence="2 3" key="1">
    <citation type="submission" date="2022-06" db="EMBL/GenBank/DDBJ databases">
        <title>Rhizosaccharibacter gen. nov. sp. nov. KSS12, endophytic bacteria isolated from sugarcane.</title>
        <authorList>
            <person name="Pitiwittayakul N."/>
        </authorList>
    </citation>
    <scope>NUCLEOTIDE SEQUENCE [LARGE SCALE GENOMIC DNA]</scope>
    <source>
        <strain evidence="2 3">KSS12</strain>
    </source>
</reference>
<organism evidence="2 3">
    <name type="scientific">Rhizosaccharibacter radicis</name>
    <dbReference type="NCBI Taxonomy" id="2782605"/>
    <lineage>
        <taxon>Bacteria</taxon>
        <taxon>Pseudomonadati</taxon>
        <taxon>Pseudomonadota</taxon>
        <taxon>Alphaproteobacteria</taxon>
        <taxon>Acetobacterales</taxon>
        <taxon>Acetobacteraceae</taxon>
        <taxon>Rhizosaccharibacter</taxon>
    </lineage>
</organism>
<gene>
    <name evidence="2" type="ORF">NFI88_06515</name>
</gene>
<evidence type="ECO:0000313" key="2">
    <source>
        <dbReference type="EMBL" id="MCQ8240496.1"/>
    </source>
</evidence>
<dbReference type="InterPro" id="IPR046918">
    <property type="entry name" value="ABC-3C_CTD2"/>
</dbReference>
<dbReference type="EMBL" id="JAMZEJ010000004">
    <property type="protein sequence ID" value="MCQ8240496.1"/>
    <property type="molecule type" value="Genomic_DNA"/>
</dbReference>
<sequence length="809" mass="87061">MTPKQIIDNTRIPGTQSILVLGSFEKRVTVYAQQVRALNLIDAILSESLVRPVGGKVAIIGGGAAGITAAVALARACPGLDALDLFERNSGVLALQHGSRRFLHPHFYDWPAPGSENHDAGLPIMNWTAGPAGDVAATLRTEFESARHNSVLTLHEGQTVTKLVPSQLGPVRVVVDKGSAVRRIYDVVILAIGFGLEAHLDGETPSYWSPSNLAGPIHTQLQNPALFVSGNGDGGLVDFLMASFDALEHHEIGALLMGLDLGPARAELETIEQQAWTAGADLDLLAEYRARLTPIMPLTVWQEITARLRPGVRIHFHTRENRLLRRTSALHNRLAAYLVLEADCQIGNNAITVTTGAEFDGDVPKRGEIRLVGQAPFRPWRRFLRLGPDSPSNLKPFEDLFATYPGALNPPLSATRPESPALTASAAVRFTALRLDPAARNDSAAPAISAGPLIIGLASGREGSFVWSCELGPDDADQIWSGGRNIALHCELSAVDAAPLAPVLARLGAHSPGFTLYAKDVAGWHASLTALCTDTALPGPDLEIRFTVAEWQRTAVPGPAVELAAPVLAATVQGRLDREVLRQLHAALYDILGPPAAPTGWPIEQALRKHLWDQWSQWHASLAADDGLCRRFLRLLTSEDDREPVPEAALIGLGPKTLRPFMTKSTIFALAFAVSSGMLVSPAGVHPGNLTCDALTGHSCGVSWINYRLLGTRRAMNQAWTTGVVLLSQLREAVRMMEGDLRMDRSMSDAPAVGRIAPREEPLIIGADEGFITALEAGEPELRTYLQSIYRWRNETAASTLEEVAGDAA</sequence>
<accession>A0ABT1VVY1</accession>
<keyword evidence="3" id="KW-1185">Reference proteome</keyword>
<proteinExistence type="predicted"/>